<dbReference type="InterPro" id="IPR029058">
    <property type="entry name" value="AB_hydrolase_fold"/>
</dbReference>
<dbReference type="RefSeq" id="WP_119883649.1">
    <property type="nucleotide sequence ID" value="NZ_CP032418.1"/>
</dbReference>
<dbReference type="InterPro" id="IPR001375">
    <property type="entry name" value="Peptidase_S9_cat"/>
</dbReference>
<name>A0A385YWJ6_9BACL</name>
<dbReference type="Proteomes" id="UP000265725">
    <property type="component" value="Chromosome"/>
</dbReference>
<proteinExistence type="predicted"/>
<sequence>MENNQLIFSARSYPSPNSLVKITEIVYWSCGLRVKGLLAQPKKGDARQGILYLRGGMGNIGMVRPARIAQLASQGFSVFAPFYRGNRGGEGRDTFAGEDRYDAVNGVDVLRKYCPGPIHVFSFSRGGIMAFWVGILRQDITSIVSWAGVLDPVLTYEERVDMRRMMKRVIGGTPTKVPERYEQRNPLLSFSHLTAKVLLIHGVEDEHVSIEHAKKAENRLRTLHKYVETWYFPDEKHAFPNELNRKVVENALHWMRKMEREENTSQKKS</sequence>
<dbReference type="InterPro" id="IPR050261">
    <property type="entry name" value="FrsA_esterase"/>
</dbReference>
<dbReference type="EMBL" id="CP032418">
    <property type="protein sequence ID" value="AYC29913.1"/>
    <property type="molecule type" value="Genomic_DNA"/>
</dbReference>
<evidence type="ECO:0000313" key="3">
    <source>
        <dbReference type="Proteomes" id="UP000265725"/>
    </source>
</evidence>
<dbReference type="KEGG" id="paek:D3873_08400"/>
<dbReference type="Pfam" id="PF00326">
    <property type="entry name" value="Peptidase_S9"/>
    <property type="match status" value="1"/>
</dbReference>
<dbReference type="SUPFAM" id="SSF53474">
    <property type="entry name" value="alpha/beta-Hydrolases"/>
    <property type="match status" value="1"/>
</dbReference>
<dbReference type="GO" id="GO:0008236">
    <property type="term" value="F:serine-type peptidase activity"/>
    <property type="evidence" value="ECO:0007669"/>
    <property type="project" value="InterPro"/>
</dbReference>
<dbReference type="AlphaFoldDB" id="A0A385YWJ6"/>
<gene>
    <name evidence="2" type="ORF">D3873_08400</name>
</gene>
<dbReference type="OrthoDB" id="9812921at2"/>
<dbReference type="PANTHER" id="PTHR22946">
    <property type="entry name" value="DIENELACTONE HYDROLASE DOMAIN-CONTAINING PROTEIN-RELATED"/>
    <property type="match status" value="1"/>
</dbReference>
<dbReference type="Gene3D" id="3.40.50.1820">
    <property type="entry name" value="alpha/beta hydrolase"/>
    <property type="match status" value="1"/>
</dbReference>
<reference evidence="3" key="1">
    <citation type="submission" date="2018-09" db="EMBL/GenBank/DDBJ databases">
        <authorList>
            <person name="Zhu H."/>
        </authorList>
    </citation>
    <scope>NUCLEOTIDE SEQUENCE [LARGE SCALE GENOMIC DNA]</scope>
    <source>
        <strain evidence="3">K2R23-3</strain>
    </source>
</reference>
<accession>A0A385YWJ6</accession>
<evidence type="ECO:0000259" key="1">
    <source>
        <dbReference type="Pfam" id="PF00326"/>
    </source>
</evidence>
<dbReference type="GO" id="GO:0006508">
    <property type="term" value="P:proteolysis"/>
    <property type="evidence" value="ECO:0007669"/>
    <property type="project" value="InterPro"/>
</dbReference>
<feature type="domain" description="Peptidase S9 prolyl oligopeptidase catalytic" evidence="1">
    <location>
        <begin position="67"/>
        <end position="257"/>
    </location>
</feature>
<keyword evidence="3" id="KW-1185">Reference proteome</keyword>
<organism evidence="2 3">
    <name type="scientific">Paenisporosarcina cavernae</name>
    <dbReference type="NCBI Taxonomy" id="2320858"/>
    <lineage>
        <taxon>Bacteria</taxon>
        <taxon>Bacillati</taxon>
        <taxon>Bacillota</taxon>
        <taxon>Bacilli</taxon>
        <taxon>Bacillales</taxon>
        <taxon>Caryophanaceae</taxon>
        <taxon>Paenisporosarcina</taxon>
    </lineage>
</organism>
<evidence type="ECO:0000313" key="2">
    <source>
        <dbReference type="EMBL" id="AYC29913.1"/>
    </source>
</evidence>
<protein>
    <submittedName>
        <fullName evidence="2">S9 family peptidase</fullName>
    </submittedName>
</protein>